<dbReference type="RefSeq" id="WP_100738868.1">
    <property type="nucleotide sequence ID" value="NZ_CP081922.1"/>
</dbReference>
<evidence type="ECO:0000313" key="3">
    <source>
        <dbReference type="EMBL" id="TWV49709.1"/>
    </source>
</evidence>
<evidence type="ECO:0000313" key="5">
    <source>
        <dbReference type="Proteomes" id="UP000319026"/>
    </source>
</evidence>
<dbReference type="Proteomes" id="UP000315444">
    <property type="component" value="Unassembled WGS sequence"/>
</dbReference>
<reference evidence="2 4" key="2">
    <citation type="submission" date="2019-07" db="EMBL/GenBank/DDBJ databases">
        <title>Genome sequencing of Bacteroides fragilis.</title>
        <authorList>
            <person name="Galasyn E.V."/>
            <person name="Ruoff K.L."/>
            <person name="Price C.E."/>
            <person name="Valls R.A."/>
            <person name="O'Toole G.A."/>
        </authorList>
    </citation>
    <scope>NUCLEOTIDE SEQUENCE [LARGE SCALE GENOMIC DNA]</scope>
    <source>
        <strain evidence="2 4">AD135F_1B</strain>
    </source>
</reference>
<protein>
    <submittedName>
        <fullName evidence="3">Uncharacterized protein</fullName>
    </submittedName>
</protein>
<gene>
    <name evidence="3" type="ORF">FSA03_07430</name>
    <name evidence="2" type="ORF">FSA06_07280</name>
</gene>
<proteinExistence type="predicted"/>
<comment type="caution">
    <text evidence="3">The sequence shown here is derived from an EMBL/GenBank/DDBJ whole genome shotgun (WGS) entry which is preliminary data.</text>
</comment>
<reference evidence="3 5" key="1">
    <citation type="submission" date="2019-07" db="EMBL/GenBank/DDBJ databases">
        <title>Genome Sequencing of Bacteroides fragilis.</title>
        <authorList>
            <person name="Pinto K.M."/>
            <person name="Ruoff K.L."/>
            <person name="Price C.E."/>
            <person name="Valls R.A."/>
            <person name="O'Toole G.A."/>
        </authorList>
    </citation>
    <scope>NUCLEOTIDE SEQUENCE [LARGE SCALE GENOMIC DNA]</scope>
    <source>
        <strain evidence="3 5">AD135F_3B</strain>
    </source>
</reference>
<evidence type="ECO:0000313" key="2">
    <source>
        <dbReference type="EMBL" id="TWV42008.1"/>
    </source>
</evidence>
<feature type="region of interest" description="Disordered" evidence="1">
    <location>
        <begin position="1"/>
        <end position="55"/>
    </location>
</feature>
<dbReference type="EMBL" id="VOHT01000003">
    <property type="protein sequence ID" value="TWV49709.1"/>
    <property type="molecule type" value="Genomic_DNA"/>
</dbReference>
<evidence type="ECO:0000313" key="4">
    <source>
        <dbReference type="Proteomes" id="UP000315444"/>
    </source>
</evidence>
<sequence length="88" mass="10022">MSEEVSKQSDYTKRHNKMSYGKKSLSFRIRQEDRKSREEDKMDDDGSGTFSTGSADFSLDLTKIKSESLDNKRGPCTLEFLADMVVNS</sequence>
<dbReference type="AlphaFoldDB" id="A0AB38PMT3"/>
<organism evidence="3 5">
    <name type="scientific">Bacteroides fragilis</name>
    <dbReference type="NCBI Taxonomy" id="817"/>
    <lineage>
        <taxon>Bacteria</taxon>
        <taxon>Pseudomonadati</taxon>
        <taxon>Bacteroidota</taxon>
        <taxon>Bacteroidia</taxon>
        <taxon>Bacteroidales</taxon>
        <taxon>Bacteroidaceae</taxon>
        <taxon>Bacteroides</taxon>
    </lineage>
</organism>
<feature type="compositionally biased region" description="Basic and acidic residues" evidence="1">
    <location>
        <begin position="1"/>
        <end position="13"/>
    </location>
</feature>
<dbReference type="EMBL" id="VOHV01000003">
    <property type="protein sequence ID" value="TWV42008.1"/>
    <property type="molecule type" value="Genomic_DNA"/>
</dbReference>
<evidence type="ECO:0000256" key="1">
    <source>
        <dbReference type="SAM" id="MobiDB-lite"/>
    </source>
</evidence>
<name>A0AB38PMT3_BACFG</name>
<dbReference type="Proteomes" id="UP000319026">
    <property type="component" value="Unassembled WGS sequence"/>
</dbReference>
<feature type="compositionally biased region" description="Basic and acidic residues" evidence="1">
    <location>
        <begin position="29"/>
        <end position="40"/>
    </location>
</feature>
<accession>A0AB38PMT3</accession>